<reference evidence="2" key="2">
    <citation type="submission" date="2020-07" db="EMBL/GenBank/DDBJ databases">
        <authorList>
            <person name="Vera ALvarez R."/>
            <person name="Arias-Moreno D.M."/>
            <person name="Jimenez-Jacinto V."/>
            <person name="Jimenez-Bremont J.F."/>
            <person name="Swaminathan K."/>
            <person name="Moose S.P."/>
            <person name="Guerrero-Gonzalez M.L."/>
            <person name="Marino-Ramirez L."/>
            <person name="Landsman D."/>
            <person name="Rodriguez-Kessler M."/>
            <person name="Delgado-Sanchez P."/>
        </authorList>
    </citation>
    <scope>NUCLEOTIDE SEQUENCE</scope>
    <source>
        <tissue evidence="2">Cladode</tissue>
    </source>
</reference>
<dbReference type="EMBL" id="GISG01010879">
    <property type="protein sequence ID" value="MBA4616291.1"/>
    <property type="molecule type" value="Transcribed_RNA"/>
</dbReference>
<protein>
    <submittedName>
        <fullName evidence="2">Uncharacterized protein</fullName>
    </submittedName>
</protein>
<reference evidence="2" key="1">
    <citation type="journal article" date="2013" name="J. Plant Res.">
        <title>Effect of fungi and light on seed germination of three Opuntia species from semiarid lands of central Mexico.</title>
        <authorList>
            <person name="Delgado-Sanchez P."/>
            <person name="Jimenez-Bremont J.F."/>
            <person name="Guerrero-Gonzalez Mde L."/>
            <person name="Flores J."/>
        </authorList>
    </citation>
    <scope>NUCLEOTIDE SEQUENCE</scope>
    <source>
        <tissue evidence="2">Cladode</tissue>
    </source>
</reference>
<evidence type="ECO:0000313" key="2">
    <source>
        <dbReference type="EMBL" id="MBA4616292.1"/>
    </source>
</evidence>
<feature type="compositionally biased region" description="Polar residues" evidence="1">
    <location>
        <begin position="81"/>
        <end position="101"/>
    </location>
</feature>
<dbReference type="AlphaFoldDB" id="A0A7C8YEK5"/>
<organism evidence="2">
    <name type="scientific">Opuntia streptacantha</name>
    <name type="common">Prickly pear cactus</name>
    <name type="synonym">Opuntia cardona</name>
    <dbReference type="NCBI Taxonomy" id="393608"/>
    <lineage>
        <taxon>Eukaryota</taxon>
        <taxon>Viridiplantae</taxon>
        <taxon>Streptophyta</taxon>
        <taxon>Embryophyta</taxon>
        <taxon>Tracheophyta</taxon>
        <taxon>Spermatophyta</taxon>
        <taxon>Magnoliopsida</taxon>
        <taxon>eudicotyledons</taxon>
        <taxon>Gunneridae</taxon>
        <taxon>Pentapetalae</taxon>
        <taxon>Caryophyllales</taxon>
        <taxon>Cactineae</taxon>
        <taxon>Cactaceae</taxon>
        <taxon>Opuntioideae</taxon>
        <taxon>Opuntia</taxon>
    </lineage>
</organism>
<accession>A0A7C8YEK5</accession>
<proteinExistence type="predicted"/>
<feature type="region of interest" description="Disordered" evidence="1">
    <location>
        <begin position="77"/>
        <end position="111"/>
    </location>
</feature>
<name>A0A7C8YEK5_OPUST</name>
<dbReference type="EMBL" id="GISG01010881">
    <property type="protein sequence ID" value="MBA4616292.1"/>
    <property type="molecule type" value="Transcribed_RNA"/>
</dbReference>
<evidence type="ECO:0000256" key="1">
    <source>
        <dbReference type="SAM" id="MobiDB-lite"/>
    </source>
</evidence>
<sequence length="145" mass="16546">MTPFRTLSTTHIQSIGRYKQEADTKYGRCQMSYTSAILPNKGTTSVLHTNNNTLKHRNGKYYNIHIDFSKLCTEHQEGKRISSSQNNESNCPQSNPSSHNDTPTKKRQTSQNSYHVNILQLAPTIFQCNNIRTFGSTLAVHFIRQ</sequence>